<dbReference type="Proteomes" id="UP001596162">
    <property type="component" value="Unassembled WGS sequence"/>
</dbReference>
<evidence type="ECO:0000313" key="4">
    <source>
        <dbReference type="Proteomes" id="UP001596162"/>
    </source>
</evidence>
<name>A0ABW0C5K8_9FLAO</name>
<feature type="transmembrane region" description="Helical" evidence="1">
    <location>
        <begin position="94"/>
        <end position="121"/>
    </location>
</feature>
<keyword evidence="4" id="KW-1185">Reference proteome</keyword>
<keyword evidence="1" id="KW-0812">Transmembrane</keyword>
<dbReference type="EMBL" id="JBHSLA010000002">
    <property type="protein sequence ID" value="MFC5194925.1"/>
    <property type="molecule type" value="Genomic_DNA"/>
</dbReference>
<sequence length="362" mass="41985">MIHYSFMDISYFAAMKRLFNFLGIDGYFTVFIFFISYLLIIDSRIKVDTHILNVLKPDAPIAQFLAVFVIMILIKLTINYIQRKHDLKIHTAKTYLIYFSVSFILYLIISNVFSLVIATLFNTILRNFNSHTLLLNNVSRIVEFTLFGSIYLAYLFFNENSKYKTEITKYNQALSSSAIQQLKAQLNPHFLFNNLNTLDELIEEDPAKASAFLHHFSELYRYSLITSEKKLVPLHDEMQFAKNYFELMAHKYLGYYYLEIENEHLIPDIFVPPFCLQVLVENAIEHNLALAKTPVFITISISDKITVSNNSIPKKHQKKTGGRALKNLATQFNLLGGKNIRIDSSDTHFKVTLPFINRNQDV</sequence>
<dbReference type="PANTHER" id="PTHR34220:SF7">
    <property type="entry name" value="SENSOR HISTIDINE KINASE YPDA"/>
    <property type="match status" value="1"/>
</dbReference>
<protein>
    <submittedName>
        <fullName evidence="3">Sensor histidine kinase</fullName>
        <ecNumber evidence="3">2.7.13.3</ecNumber>
    </submittedName>
</protein>
<keyword evidence="1" id="KW-0472">Membrane</keyword>
<keyword evidence="3" id="KW-0808">Transferase</keyword>
<organism evidence="3 4">
    <name type="scientific">Bizionia hallyeonensis</name>
    <dbReference type="NCBI Taxonomy" id="1123757"/>
    <lineage>
        <taxon>Bacteria</taxon>
        <taxon>Pseudomonadati</taxon>
        <taxon>Bacteroidota</taxon>
        <taxon>Flavobacteriia</taxon>
        <taxon>Flavobacteriales</taxon>
        <taxon>Flavobacteriaceae</taxon>
        <taxon>Bizionia</taxon>
    </lineage>
</organism>
<dbReference type="EC" id="2.7.13.3" evidence="3"/>
<feature type="domain" description="Signal transduction histidine kinase internal region" evidence="2">
    <location>
        <begin position="179"/>
        <end position="252"/>
    </location>
</feature>
<gene>
    <name evidence="3" type="ORF">ACFPH8_06255</name>
</gene>
<feature type="transmembrane region" description="Helical" evidence="1">
    <location>
        <begin position="141"/>
        <end position="157"/>
    </location>
</feature>
<keyword evidence="3" id="KW-0418">Kinase</keyword>
<dbReference type="InterPro" id="IPR050640">
    <property type="entry name" value="Bact_2-comp_sensor_kinase"/>
</dbReference>
<evidence type="ECO:0000313" key="3">
    <source>
        <dbReference type="EMBL" id="MFC5194925.1"/>
    </source>
</evidence>
<accession>A0ABW0C5K8</accession>
<dbReference type="RefSeq" id="WP_376859396.1">
    <property type="nucleotide sequence ID" value="NZ_JBHSLA010000002.1"/>
</dbReference>
<dbReference type="GO" id="GO:0004673">
    <property type="term" value="F:protein histidine kinase activity"/>
    <property type="evidence" value="ECO:0007669"/>
    <property type="project" value="UniProtKB-EC"/>
</dbReference>
<evidence type="ECO:0000259" key="2">
    <source>
        <dbReference type="Pfam" id="PF06580"/>
    </source>
</evidence>
<keyword evidence="1" id="KW-1133">Transmembrane helix</keyword>
<feature type="transmembrane region" description="Helical" evidence="1">
    <location>
        <begin position="61"/>
        <end position="82"/>
    </location>
</feature>
<dbReference type="PANTHER" id="PTHR34220">
    <property type="entry name" value="SENSOR HISTIDINE KINASE YPDA"/>
    <property type="match status" value="1"/>
</dbReference>
<proteinExistence type="predicted"/>
<comment type="caution">
    <text evidence="3">The sequence shown here is derived from an EMBL/GenBank/DDBJ whole genome shotgun (WGS) entry which is preliminary data.</text>
</comment>
<dbReference type="Pfam" id="PF06580">
    <property type="entry name" value="His_kinase"/>
    <property type="match status" value="1"/>
</dbReference>
<feature type="transmembrane region" description="Helical" evidence="1">
    <location>
        <begin position="21"/>
        <end position="41"/>
    </location>
</feature>
<evidence type="ECO:0000256" key="1">
    <source>
        <dbReference type="SAM" id="Phobius"/>
    </source>
</evidence>
<dbReference type="InterPro" id="IPR010559">
    <property type="entry name" value="Sig_transdc_His_kin_internal"/>
</dbReference>
<reference evidence="4" key="1">
    <citation type="journal article" date="2019" name="Int. J. Syst. Evol. Microbiol.">
        <title>The Global Catalogue of Microorganisms (GCM) 10K type strain sequencing project: providing services to taxonomists for standard genome sequencing and annotation.</title>
        <authorList>
            <consortium name="The Broad Institute Genomics Platform"/>
            <consortium name="The Broad Institute Genome Sequencing Center for Infectious Disease"/>
            <person name="Wu L."/>
            <person name="Ma J."/>
        </authorList>
    </citation>
    <scope>NUCLEOTIDE SEQUENCE [LARGE SCALE GENOMIC DNA]</scope>
    <source>
        <strain evidence="4">JCM 17978</strain>
    </source>
</reference>